<reference evidence="2 3" key="1">
    <citation type="submission" date="2021-03" db="EMBL/GenBank/DDBJ databases">
        <title>Sequencing the genomes of 1000 actinobacteria strains.</title>
        <authorList>
            <person name="Klenk H.-P."/>
        </authorList>
    </citation>
    <scope>NUCLEOTIDE SEQUENCE [LARGE SCALE GENOMIC DNA]</scope>
    <source>
        <strain evidence="2 3">DSM 44580</strain>
    </source>
</reference>
<name>A0ABS5A4U6_9PSEU</name>
<keyword evidence="3" id="KW-1185">Reference proteome</keyword>
<feature type="region of interest" description="Disordered" evidence="1">
    <location>
        <begin position="57"/>
        <end position="96"/>
    </location>
</feature>
<dbReference type="EMBL" id="JAGIOO010000001">
    <property type="protein sequence ID" value="MBP2471603.1"/>
    <property type="molecule type" value="Genomic_DNA"/>
</dbReference>
<dbReference type="Proteomes" id="UP001519363">
    <property type="component" value="Unassembled WGS sequence"/>
</dbReference>
<proteinExistence type="predicted"/>
<evidence type="ECO:0000256" key="1">
    <source>
        <dbReference type="SAM" id="MobiDB-lite"/>
    </source>
</evidence>
<protein>
    <submittedName>
        <fullName evidence="2">Uncharacterized protein</fullName>
    </submittedName>
</protein>
<gene>
    <name evidence="2" type="ORF">JOF53_000475</name>
</gene>
<dbReference type="RefSeq" id="WP_086788359.1">
    <property type="nucleotide sequence ID" value="NZ_JAGIOO010000001.1"/>
</dbReference>
<sequence length="172" mass="17423">MRHKWLLGVLTALLVLTAGGLFTCTGTDRSVTATIDPSTVDTAVPGPDTKADLRLPNGTRSRGTVRTLTPAPAGPEGGGARLTATSAVDDPNGLGETDSGQLDVLITGESRTGVLAVPVAAPLALSEGGYALQVVEPGRTRLVAVRTGLFAGQQVEITGEGLAEGQKVVRAA</sequence>
<accession>A0ABS5A4U6</accession>
<comment type="caution">
    <text evidence="2">The sequence shown here is derived from an EMBL/GenBank/DDBJ whole genome shotgun (WGS) entry which is preliminary data.</text>
</comment>
<dbReference type="Gene3D" id="2.40.420.20">
    <property type="match status" value="1"/>
</dbReference>
<organism evidence="2 3">
    <name type="scientific">Crossiella equi</name>
    <dbReference type="NCBI Taxonomy" id="130796"/>
    <lineage>
        <taxon>Bacteria</taxon>
        <taxon>Bacillati</taxon>
        <taxon>Actinomycetota</taxon>
        <taxon>Actinomycetes</taxon>
        <taxon>Pseudonocardiales</taxon>
        <taxon>Pseudonocardiaceae</taxon>
        <taxon>Crossiella</taxon>
    </lineage>
</organism>
<evidence type="ECO:0000313" key="2">
    <source>
        <dbReference type="EMBL" id="MBP2471603.1"/>
    </source>
</evidence>
<feature type="compositionally biased region" description="Polar residues" evidence="1">
    <location>
        <begin position="58"/>
        <end position="67"/>
    </location>
</feature>
<evidence type="ECO:0000313" key="3">
    <source>
        <dbReference type="Proteomes" id="UP001519363"/>
    </source>
</evidence>